<keyword evidence="11 13" id="KW-0443">Lipid metabolism</keyword>
<keyword evidence="9 13" id="KW-0418">Kinase</keyword>
<dbReference type="GO" id="GO:0009029">
    <property type="term" value="F:lipid-A 4'-kinase activity"/>
    <property type="evidence" value="ECO:0007669"/>
    <property type="project" value="UniProtKB-UniRule"/>
</dbReference>
<dbReference type="AlphaFoldDB" id="A0A931ASQ1"/>
<evidence type="ECO:0000256" key="9">
    <source>
        <dbReference type="ARBA" id="ARBA00022777"/>
    </source>
</evidence>
<evidence type="ECO:0000256" key="2">
    <source>
        <dbReference type="ARBA" id="ARBA00004870"/>
    </source>
</evidence>
<reference evidence="15" key="1">
    <citation type="submission" date="2020-11" db="EMBL/GenBank/DDBJ databases">
        <title>Halonatronomonas betainensis gen. nov., sp. nov. a novel haloalkaliphilic representative of the family Halanaerobiacae capable of betaine degradation.</title>
        <authorList>
            <person name="Boltyanskaya Y."/>
            <person name="Kevbrin V."/>
            <person name="Detkova E."/>
            <person name="Grouzdev D.S."/>
            <person name="Koziaeva V."/>
            <person name="Zhilina T."/>
        </authorList>
    </citation>
    <scope>NUCLEOTIDE SEQUENCE</scope>
    <source>
        <strain evidence="15">Z-7014</strain>
    </source>
</reference>
<comment type="pathway">
    <text evidence="2 13">Glycolipid biosynthesis; lipid IV(A) biosynthesis; lipid IV(A) from (3R)-3-hydroxytetradecanoyl-[acyl-carrier-protein] and UDP-N-acetyl-alpha-D-glucosamine: step 6/6.</text>
</comment>
<evidence type="ECO:0000256" key="4">
    <source>
        <dbReference type="ARBA" id="ARBA00016436"/>
    </source>
</evidence>
<evidence type="ECO:0000256" key="7">
    <source>
        <dbReference type="ARBA" id="ARBA00022679"/>
    </source>
</evidence>
<evidence type="ECO:0000313" key="15">
    <source>
        <dbReference type="EMBL" id="MBF8437449.1"/>
    </source>
</evidence>
<dbReference type="NCBIfam" id="TIGR00682">
    <property type="entry name" value="lpxK"/>
    <property type="match status" value="1"/>
</dbReference>
<dbReference type="EMBL" id="JADPIE010000005">
    <property type="protein sequence ID" value="MBF8437449.1"/>
    <property type="molecule type" value="Genomic_DNA"/>
</dbReference>
<dbReference type="EC" id="2.7.1.130" evidence="3 13"/>
<keyword evidence="14" id="KW-0472">Membrane</keyword>
<evidence type="ECO:0000256" key="6">
    <source>
        <dbReference type="ARBA" id="ARBA00022556"/>
    </source>
</evidence>
<dbReference type="Gene3D" id="3.40.50.300">
    <property type="entry name" value="P-loop containing nucleotide triphosphate hydrolases"/>
    <property type="match status" value="1"/>
</dbReference>
<keyword evidence="8 13" id="KW-0547">Nucleotide-binding</keyword>
<keyword evidence="16" id="KW-1185">Reference proteome</keyword>
<evidence type="ECO:0000256" key="10">
    <source>
        <dbReference type="ARBA" id="ARBA00022840"/>
    </source>
</evidence>
<keyword evidence="6 13" id="KW-0441">Lipid A biosynthesis</keyword>
<dbReference type="GO" id="GO:0009244">
    <property type="term" value="P:lipopolysaccharide core region biosynthetic process"/>
    <property type="evidence" value="ECO:0007669"/>
    <property type="project" value="TreeGrafter"/>
</dbReference>
<comment type="catalytic activity">
    <reaction evidence="13">
        <text>a lipid A disaccharide + ATP = a lipid IVA + ADP + H(+)</text>
        <dbReference type="Rhea" id="RHEA:67840"/>
        <dbReference type="ChEBI" id="CHEBI:15378"/>
        <dbReference type="ChEBI" id="CHEBI:30616"/>
        <dbReference type="ChEBI" id="CHEBI:176343"/>
        <dbReference type="ChEBI" id="CHEBI:176425"/>
        <dbReference type="ChEBI" id="CHEBI:456216"/>
        <dbReference type="EC" id="2.7.1.130"/>
    </reaction>
</comment>
<keyword evidence="7 13" id="KW-0808">Transferase</keyword>
<name>A0A931ASQ1_9FIRM</name>
<dbReference type="Proteomes" id="UP000621436">
    <property type="component" value="Unassembled WGS sequence"/>
</dbReference>
<keyword evidence="14" id="KW-1133">Transmembrane helix</keyword>
<keyword evidence="14" id="KW-0812">Transmembrane</keyword>
<evidence type="ECO:0000256" key="8">
    <source>
        <dbReference type="ARBA" id="ARBA00022741"/>
    </source>
</evidence>
<accession>A0A931ASQ1</accession>
<dbReference type="InterPro" id="IPR027417">
    <property type="entry name" value="P-loop_NTPase"/>
</dbReference>
<evidence type="ECO:0000256" key="13">
    <source>
        <dbReference type="HAMAP-Rule" id="MF_00409"/>
    </source>
</evidence>
<comment type="similarity">
    <text evidence="13">Belongs to the LpxK family.</text>
</comment>
<proteinExistence type="inferred from homology"/>
<dbReference type="PANTHER" id="PTHR42724">
    <property type="entry name" value="TETRAACYLDISACCHARIDE 4'-KINASE"/>
    <property type="match status" value="1"/>
</dbReference>
<keyword evidence="10 13" id="KW-0067">ATP-binding</keyword>
<dbReference type="RefSeq" id="WP_270454428.1">
    <property type="nucleotide sequence ID" value="NZ_JADPIE010000005.1"/>
</dbReference>
<dbReference type="GO" id="GO:0005524">
    <property type="term" value="F:ATP binding"/>
    <property type="evidence" value="ECO:0007669"/>
    <property type="project" value="UniProtKB-UniRule"/>
</dbReference>
<dbReference type="Pfam" id="PF02606">
    <property type="entry name" value="LpxK"/>
    <property type="match status" value="1"/>
</dbReference>
<evidence type="ECO:0000256" key="5">
    <source>
        <dbReference type="ARBA" id="ARBA00022516"/>
    </source>
</evidence>
<dbReference type="GO" id="GO:0009245">
    <property type="term" value="P:lipid A biosynthetic process"/>
    <property type="evidence" value="ECO:0007669"/>
    <property type="project" value="UniProtKB-UniRule"/>
</dbReference>
<dbReference type="PANTHER" id="PTHR42724:SF1">
    <property type="entry name" value="TETRAACYLDISACCHARIDE 4'-KINASE, MITOCHONDRIAL-RELATED"/>
    <property type="match status" value="1"/>
</dbReference>
<evidence type="ECO:0000256" key="3">
    <source>
        <dbReference type="ARBA" id="ARBA00012071"/>
    </source>
</evidence>
<dbReference type="InterPro" id="IPR003758">
    <property type="entry name" value="LpxK"/>
</dbReference>
<comment type="caution">
    <text evidence="15">The sequence shown here is derived from an EMBL/GenBank/DDBJ whole genome shotgun (WGS) entry which is preliminary data.</text>
</comment>
<evidence type="ECO:0000256" key="1">
    <source>
        <dbReference type="ARBA" id="ARBA00002274"/>
    </source>
</evidence>
<evidence type="ECO:0000256" key="12">
    <source>
        <dbReference type="ARBA" id="ARBA00029757"/>
    </source>
</evidence>
<protein>
    <recommendedName>
        <fullName evidence="4 13">Tetraacyldisaccharide 4'-kinase</fullName>
        <ecNumber evidence="3 13">2.7.1.130</ecNumber>
    </recommendedName>
    <alternativeName>
        <fullName evidence="12 13">Lipid A 4'-kinase</fullName>
    </alternativeName>
</protein>
<evidence type="ECO:0000256" key="14">
    <source>
        <dbReference type="SAM" id="Phobius"/>
    </source>
</evidence>
<sequence length="376" mass="41988">MKNKLINYLLDIISGNKKGLIPAILRILLILLSYIYRLAVMLRNLLYDKDIIKQGRVAAKTISIGNITTGGTGKTPAVEAFATELKNSGKDIVIISRGYKGDNQEPLVVSNGEKILVGAKFAGDEAFMLANKLPEIPVVICRDRLKAASYVQAEFNPDIILLDDSFQHRKIIRDYDIVLIDATNPFGYNHLLPGGLLREPKSSLKRADGFIISRVDQVSNSSLNEIINQLKSYNDLSYIYLSNHVPSHLQSINGEKLGLNKLNNKDVIAFSGLGNPGAFEASLQEQGCNLVKHFIFPDHHIYTREDFKQIVEKFASENIDYLITTGKDIVKLDDSLLDFLSIQNIGLYSFEIKMAFKDQTGQSKNIATRLLENIED</sequence>
<keyword evidence="5 13" id="KW-0444">Lipid biosynthesis</keyword>
<evidence type="ECO:0000256" key="11">
    <source>
        <dbReference type="ARBA" id="ARBA00023098"/>
    </source>
</evidence>
<organism evidence="15 16">
    <name type="scientific">Halonatronomonas betaini</name>
    <dbReference type="NCBI Taxonomy" id="2778430"/>
    <lineage>
        <taxon>Bacteria</taxon>
        <taxon>Bacillati</taxon>
        <taxon>Bacillota</taxon>
        <taxon>Clostridia</taxon>
        <taxon>Halanaerobiales</taxon>
        <taxon>Halarsenatibacteraceae</taxon>
        <taxon>Halonatronomonas</taxon>
    </lineage>
</organism>
<comment type="function">
    <text evidence="1 13">Transfers the gamma-phosphate of ATP to the 4'-position of a tetraacyldisaccharide 1-phosphate intermediate (termed DS-1-P) to form tetraacyldisaccharide 1,4'-bis-phosphate (lipid IVA).</text>
</comment>
<dbReference type="HAMAP" id="MF_00409">
    <property type="entry name" value="LpxK"/>
    <property type="match status" value="1"/>
</dbReference>
<feature type="transmembrane region" description="Helical" evidence="14">
    <location>
        <begin position="20"/>
        <end position="39"/>
    </location>
</feature>
<evidence type="ECO:0000313" key="16">
    <source>
        <dbReference type="Proteomes" id="UP000621436"/>
    </source>
</evidence>
<feature type="binding site" evidence="13">
    <location>
        <begin position="68"/>
        <end position="75"/>
    </location>
    <ligand>
        <name>ATP</name>
        <dbReference type="ChEBI" id="CHEBI:30616"/>
    </ligand>
</feature>
<dbReference type="SUPFAM" id="SSF52540">
    <property type="entry name" value="P-loop containing nucleoside triphosphate hydrolases"/>
    <property type="match status" value="1"/>
</dbReference>
<dbReference type="GO" id="GO:0005886">
    <property type="term" value="C:plasma membrane"/>
    <property type="evidence" value="ECO:0007669"/>
    <property type="project" value="TreeGrafter"/>
</dbReference>
<gene>
    <name evidence="13 15" type="primary">lpxK</name>
    <name evidence="15" type="ORF">I0Q91_10180</name>
</gene>